<organism evidence="3 4">
    <name type="scientific">Alkalispirillum mobile</name>
    <dbReference type="NCBI Taxonomy" id="85925"/>
    <lineage>
        <taxon>Bacteria</taxon>
        <taxon>Pseudomonadati</taxon>
        <taxon>Pseudomonadota</taxon>
        <taxon>Gammaproteobacteria</taxon>
        <taxon>Chromatiales</taxon>
        <taxon>Ectothiorhodospiraceae</taxon>
        <taxon>Alkalispirillum</taxon>
    </lineage>
</organism>
<dbReference type="InterPro" id="IPR050563">
    <property type="entry name" value="4-hydroxybenzoyl-CoA_TE"/>
</dbReference>
<dbReference type="Gene3D" id="3.10.129.10">
    <property type="entry name" value="Hotdog Thioesterase"/>
    <property type="match status" value="1"/>
</dbReference>
<dbReference type="PANTHER" id="PTHR31793:SF27">
    <property type="entry name" value="NOVEL THIOESTERASE SUPERFAMILY DOMAIN AND SAPOSIN A-TYPE DOMAIN CONTAINING PROTEIN (0610012H03RIK)"/>
    <property type="match status" value="1"/>
</dbReference>
<keyword evidence="4" id="KW-1185">Reference proteome</keyword>
<sequence>MARVHIDLPAHLPFSTELAVRITDINYGGHLGNDSLVSLLHEARARMLRHHGFSEMELGGAGIIIADAAISYRAEAFFADRLRVEIGGQDFSRVGGDLVYRVSNVEDGREVARAKTGIVFFDYGRRKVRAAPPEFRQLFEP</sequence>
<dbReference type="InterPro" id="IPR029069">
    <property type="entry name" value="HotDog_dom_sf"/>
</dbReference>
<keyword evidence="2" id="KW-0378">Hydrolase</keyword>
<evidence type="ECO:0000313" key="3">
    <source>
        <dbReference type="EMBL" id="RLK50409.1"/>
    </source>
</evidence>
<accession>A0A498C5V2</accession>
<evidence type="ECO:0000313" key="4">
    <source>
        <dbReference type="Proteomes" id="UP000275461"/>
    </source>
</evidence>
<dbReference type="Pfam" id="PF13279">
    <property type="entry name" value="4HBT_2"/>
    <property type="match status" value="1"/>
</dbReference>
<dbReference type="SUPFAM" id="SSF54637">
    <property type="entry name" value="Thioesterase/thiol ester dehydrase-isomerase"/>
    <property type="match status" value="1"/>
</dbReference>
<protein>
    <submittedName>
        <fullName evidence="3">Acyl-CoA thioesterase FadM</fullName>
    </submittedName>
</protein>
<comment type="caution">
    <text evidence="3">The sequence shown here is derived from an EMBL/GenBank/DDBJ whole genome shotgun (WGS) entry which is preliminary data.</text>
</comment>
<dbReference type="GO" id="GO:0047617">
    <property type="term" value="F:fatty acyl-CoA hydrolase activity"/>
    <property type="evidence" value="ECO:0007669"/>
    <property type="project" value="TreeGrafter"/>
</dbReference>
<proteinExistence type="inferred from homology"/>
<evidence type="ECO:0000256" key="1">
    <source>
        <dbReference type="ARBA" id="ARBA00005953"/>
    </source>
</evidence>
<dbReference type="CDD" id="cd00586">
    <property type="entry name" value="4HBT"/>
    <property type="match status" value="1"/>
</dbReference>
<name>A0A498C5V2_9GAMM</name>
<dbReference type="AlphaFoldDB" id="A0A498C5V2"/>
<evidence type="ECO:0000256" key="2">
    <source>
        <dbReference type="ARBA" id="ARBA00022801"/>
    </source>
</evidence>
<dbReference type="PANTHER" id="PTHR31793">
    <property type="entry name" value="4-HYDROXYBENZOYL-COA THIOESTERASE FAMILY MEMBER"/>
    <property type="match status" value="1"/>
</dbReference>
<gene>
    <name evidence="3" type="ORF">DFR31_0305</name>
</gene>
<reference evidence="3 4" key="1">
    <citation type="submission" date="2018-10" db="EMBL/GenBank/DDBJ databases">
        <title>Genomic Encyclopedia of Type Strains, Phase IV (KMG-IV): sequencing the most valuable type-strain genomes for metagenomic binning, comparative biology and taxonomic classification.</title>
        <authorList>
            <person name="Goeker M."/>
        </authorList>
    </citation>
    <scope>NUCLEOTIDE SEQUENCE [LARGE SCALE GENOMIC DNA]</scope>
    <source>
        <strain evidence="3 4">DSM 12769</strain>
    </source>
</reference>
<comment type="similarity">
    <text evidence="1">Belongs to the 4-hydroxybenzoyl-CoA thioesterase family.</text>
</comment>
<dbReference type="Proteomes" id="UP000275461">
    <property type="component" value="Unassembled WGS sequence"/>
</dbReference>
<dbReference type="EMBL" id="RCDA01000001">
    <property type="protein sequence ID" value="RLK50409.1"/>
    <property type="molecule type" value="Genomic_DNA"/>
</dbReference>
<dbReference type="OrthoDB" id="333038at2"/>
<dbReference type="RefSeq" id="WP_121440900.1">
    <property type="nucleotide sequence ID" value="NZ_RCDA01000001.1"/>
</dbReference>